<dbReference type="EMBL" id="CAJZBQ010000043">
    <property type="protein sequence ID" value="CAG9327293.1"/>
    <property type="molecule type" value="Genomic_DNA"/>
</dbReference>
<keyword evidence="2" id="KW-1185">Reference proteome</keyword>
<evidence type="ECO:0000313" key="2">
    <source>
        <dbReference type="Proteomes" id="UP001162131"/>
    </source>
</evidence>
<sequence length="78" mass="9008">MKCSLCIGCSKVAKTSYFWKRVQGSAKTINKRKNRLLSSDAIWLGIRVFGLRKLFIYNLASAKMNHQKNLPKKEFNDI</sequence>
<gene>
    <name evidence="1" type="ORF">BSTOLATCC_MIC43333</name>
</gene>
<evidence type="ECO:0000313" key="1">
    <source>
        <dbReference type="EMBL" id="CAG9327293.1"/>
    </source>
</evidence>
<evidence type="ECO:0008006" key="3">
    <source>
        <dbReference type="Google" id="ProtNLM"/>
    </source>
</evidence>
<organism evidence="1 2">
    <name type="scientific">Blepharisma stoltei</name>
    <dbReference type="NCBI Taxonomy" id="1481888"/>
    <lineage>
        <taxon>Eukaryota</taxon>
        <taxon>Sar</taxon>
        <taxon>Alveolata</taxon>
        <taxon>Ciliophora</taxon>
        <taxon>Postciliodesmatophora</taxon>
        <taxon>Heterotrichea</taxon>
        <taxon>Heterotrichida</taxon>
        <taxon>Blepharismidae</taxon>
        <taxon>Blepharisma</taxon>
    </lineage>
</organism>
<reference evidence="1" key="1">
    <citation type="submission" date="2021-09" db="EMBL/GenBank/DDBJ databases">
        <authorList>
            <consortium name="AG Swart"/>
            <person name="Singh M."/>
            <person name="Singh A."/>
            <person name="Seah K."/>
            <person name="Emmerich C."/>
        </authorList>
    </citation>
    <scope>NUCLEOTIDE SEQUENCE</scope>
    <source>
        <strain evidence="1">ATCC30299</strain>
    </source>
</reference>
<dbReference type="Proteomes" id="UP001162131">
    <property type="component" value="Unassembled WGS sequence"/>
</dbReference>
<accession>A0AAU9JV25</accession>
<comment type="caution">
    <text evidence="1">The sequence shown here is derived from an EMBL/GenBank/DDBJ whole genome shotgun (WGS) entry which is preliminary data.</text>
</comment>
<dbReference type="AlphaFoldDB" id="A0AAU9JV25"/>
<name>A0AAU9JV25_9CILI</name>
<protein>
    <recommendedName>
        <fullName evidence="3">Ribosomal protein L32</fullName>
    </recommendedName>
</protein>
<proteinExistence type="predicted"/>